<feature type="region of interest" description="Disordered" evidence="11">
    <location>
        <begin position="542"/>
        <end position="587"/>
    </location>
</feature>
<dbReference type="PANTHER" id="PTHR14043">
    <property type="entry name" value="CCAAT DISPLACEMENT PROTEIN-RELATED"/>
    <property type="match status" value="1"/>
</dbReference>
<dbReference type="Pfam" id="PF25398">
    <property type="entry name" value="CUX1_N"/>
    <property type="match status" value="1"/>
</dbReference>
<evidence type="ECO:0000256" key="10">
    <source>
        <dbReference type="SAM" id="Coils"/>
    </source>
</evidence>
<dbReference type="Proteomes" id="UP000050795">
    <property type="component" value="Unassembled WGS sequence"/>
</dbReference>
<evidence type="ECO:0000256" key="12">
    <source>
        <dbReference type="SAM" id="Phobius"/>
    </source>
</evidence>
<evidence type="ECO:0000256" key="9">
    <source>
        <dbReference type="ARBA" id="ARBA00023136"/>
    </source>
</evidence>
<name>A0AA85KMZ0_TRIRE</name>
<keyword evidence="5 12" id="KW-0812">Transmembrane</keyword>
<accession>A0AA85KMZ0</accession>
<reference evidence="15" key="1">
    <citation type="submission" date="2022-06" db="EMBL/GenBank/DDBJ databases">
        <authorList>
            <person name="Berger JAMES D."/>
            <person name="Berger JAMES D."/>
        </authorList>
    </citation>
    <scope>NUCLEOTIDE SEQUENCE [LARGE SCALE GENOMIC DNA]</scope>
</reference>
<dbReference type="Pfam" id="PF08172">
    <property type="entry name" value="CASP_C"/>
    <property type="match status" value="1"/>
</dbReference>
<evidence type="ECO:0000259" key="13">
    <source>
        <dbReference type="Pfam" id="PF08172"/>
    </source>
</evidence>
<evidence type="ECO:0000256" key="5">
    <source>
        <dbReference type="ARBA" id="ARBA00022692"/>
    </source>
</evidence>
<dbReference type="AlphaFoldDB" id="A0AA85KMZ0"/>
<keyword evidence="6 12" id="KW-1133">Transmembrane helix</keyword>
<comment type="subcellular location">
    <subcellularLocation>
        <location evidence="1">Golgi apparatus membrane</location>
        <topology evidence="1">Single-pass type IV membrane protein</topology>
    </subcellularLocation>
</comment>
<evidence type="ECO:0000259" key="14">
    <source>
        <dbReference type="Pfam" id="PF25398"/>
    </source>
</evidence>
<evidence type="ECO:0000256" key="2">
    <source>
        <dbReference type="ARBA" id="ARBA00006415"/>
    </source>
</evidence>
<reference evidence="16" key="2">
    <citation type="submission" date="2023-11" db="UniProtKB">
        <authorList>
            <consortium name="WormBaseParasite"/>
        </authorList>
    </citation>
    <scope>IDENTIFICATION</scope>
</reference>
<evidence type="ECO:0000313" key="15">
    <source>
        <dbReference type="Proteomes" id="UP000050795"/>
    </source>
</evidence>
<dbReference type="InterPro" id="IPR057476">
    <property type="entry name" value="Cux_N"/>
</dbReference>
<feature type="coiled-coil region" evidence="10">
    <location>
        <begin position="240"/>
        <end position="345"/>
    </location>
</feature>
<feature type="compositionally biased region" description="Low complexity" evidence="11">
    <location>
        <begin position="559"/>
        <end position="575"/>
    </location>
</feature>
<organism evidence="15 16">
    <name type="scientific">Trichobilharzia regenti</name>
    <name type="common">Nasal bird schistosome</name>
    <dbReference type="NCBI Taxonomy" id="157069"/>
    <lineage>
        <taxon>Eukaryota</taxon>
        <taxon>Metazoa</taxon>
        <taxon>Spiralia</taxon>
        <taxon>Lophotrochozoa</taxon>
        <taxon>Platyhelminthes</taxon>
        <taxon>Trematoda</taxon>
        <taxon>Digenea</taxon>
        <taxon>Strigeidida</taxon>
        <taxon>Schistosomatoidea</taxon>
        <taxon>Schistosomatidae</taxon>
        <taxon>Trichobilharzia</taxon>
    </lineage>
</organism>
<keyword evidence="9 12" id="KW-0472">Membrane</keyword>
<feature type="coiled-coil region" evidence="10">
    <location>
        <begin position="486"/>
        <end position="520"/>
    </location>
</feature>
<dbReference type="GO" id="GO:0006891">
    <property type="term" value="P:intra-Golgi vesicle-mediated transport"/>
    <property type="evidence" value="ECO:0007669"/>
    <property type="project" value="InterPro"/>
</dbReference>
<feature type="transmembrane region" description="Helical" evidence="12">
    <location>
        <begin position="643"/>
        <end position="661"/>
    </location>
</feature>
<evidence type="ECO:0000256" key="11">
    <source>
        <dbReference type="SAM" id="MobiDB-lite"/>
    </source>
</evidence>
<feature type="domain" description="Cux N-terminal" evidence="14">
    <location>
        <begin position="3"/>
        <end position="112"/>
    </location>
</feature>
<feature type="domain" description="CASP C-terminal" evidence="13">
    <location>
        <begin position="416"/>
        <end position="665"/>
    </location>
</feature>
<keyword evidence="15" id="KW-1185">Reference proteome</keyword>
<comment type="similarity">
    <text evidence="2">Belongs to the CASP family.</text>
</comment>
<feature type="coiled-coil region" evidence="10">
    <location>
        <begin position="119"/>
        <end position="214"/>
    </location>
</feature>
<feature type="coiled-coil region" evidence="10">
    <location>
        <begin position="392"/>
        <end position="426"/>
    </location>
</feature>
<protein>
    <recommendedName>
        <fullName evidence="3">Protein CASP</fullName>
    </recommendedName>
</protein>
<evidence type="ECO:0000256" key="1">
    <source>
        <dbReference type="ARBA" id="ARBA00004409"/>
    </source>
</evidence>
<dbReference type="WBParaSite" id="TREG1_99950.1">
    <property type="protein sequence ID" value="TREG1_99950.1"/>
    <property type="gene ID" value="TREG1_99950"/>
</dbReference>
<evidence type="ECO:0000256" key="6">
    <source>
        <dbReference type="ARBA" id="ARBA00022989"/>
    </source>
</evidence>
<dbReference type="PANTHER" id="PTHR14043:SF2">
    <property type="entry name" value="HOMEOBOX PROTEIN CUT"/>
    <property type="match status" value="1"/>
</dbReference>
<evidence type="ECO:0000313" key="16">
    <source>
        <dbReference type="WBParaSite" id="TREG1_99950.1"/>
    </source>
</evidence>
<evidence type="ECO:0000256" key="8">
    <source>
        <dbReference type="ARBA" id="ARBA00023054"/>
    </source>
</evidence>
<keyword evidence="8 10" id="KW-0175">Coiled coil</keyword>
<dbReference type="InterPro" id="IPR012955">
    <property type="entry name" value="CASP_C"/>
</dbReference>
<keyword evidence="7" id="KW-0333">Golgi apparatus</keyword>
<evidence type="ECO:0000256" key="3">
    <source>
        <dbReference type="ARBA" id="ARBA00018691"/>
    </source>
</evidence>
<evidence type="ECO:0000256" key="7">
    <source>
        <dbReference type="ARBA" id="ARBA00023034"/>
    </source>
</evidence>
<evidence type="ECO:0000256" key="4">
    <source>
        <dbReference type="ARBA" id="ARBA00022448"/>
    </source>
</evidence>
<sequence>MESVVTSVCNSWRDVEFSDLQKTLESVASELTSNHQKNDISRTNLVNQTKEFRKSASEEARKSAMTIIKYYQTEFDAVQKRCKYSEDAYLSMYKRLIDLPDPSLALAELHSLQKRADKATELEFESRKLRESNDELKARAQELKNHERENKRLQKRLDELSTSLESQIQKNNSKLENECQRKLESKEQELAIFKAEAEEKLSSFEAKNMAISKALEMAQSELFRLKTQVNASETGRSSELELLIDDLEKSNSKLAAAEAELARLRENCSHVSSVPVADINRLQCRVEELEYELSTCSNEKSSLIDQLESLKLSKASNETLLQNRIQDTEKLLTETRTALDVANEKINRQLDYDDIKRELSLLRSIEFPDDGENPHIASSDRPPLEVLLLKKNKVLENQLAEVNTSREKLQIELTQLKSNEVESKQRIEEQSELIKLLESDLYRLQTGFDETRRSSNNSDSRSRLEGQLLAEVIGEQKSNQIDQSLLHIVQNQRDRFRIRAEELEQNEVSLRQQLVSLQSEIESVRMDNVKLYEKIRFLHSYGTNPTTQTTRIHHSVGNSSSQQQQQQQHQHYSPSTPSPSYPGNVDSNDPTVIKYSQVYEAQLNPFNQFSRYEKQRVYKKLQPYEKLMLHLGRVVSSDRRLRLGVFLYAIFLHLFIFIALYKAAHFQHSALETEANCHARFAEHMQQAHNQGGGNP</sequence>
<keyword evidence="4" id="KW-0813">Transport</keyword>
<proteinExistence type="inferred from homology"/>
<dbReference type="GO" id="GO:0000139">
    <property type="term" value="C:Golgi membrane"/>
    <property type="evidence" value="ECO:0007669"/>
    <property type="project" value="UniProtKB-SubCell"/>
</dbReference>